<evidence type="ECO:0000313" key="2">
    <source>
        <dbReference type="Proteomes" id="UP001243375"/>
    </source>
</evidence>
<protein>
    <submittedName>
        <fullName evidence="1">Uncharacterized protein</fullName>
    </submittedName>
</protein>
<sequence>MLHPRSRHHVVPISVPPRIHPAQTHRSSHQHGHYPTSAFPTGYHTGQPIFLNPYLTPGFLPLPILPRAIPISGRMASSFGFVRPTASAFPYPGYAPVQHVHHHHYHHRPPPSSDPAFVSQEGVNPSFNASGRAFPSRQAWERHSGQATGNRPQVFDPDGYPIPHDEGDEGPVVVDADEGESAAGMEMVLHQRSQKEMQYHGRREEDTDMDEAQTYGAAHVPQSLSSSRHYRDGTAQGVTNGMDTDTPSAYSVRIHEQDVTPSIVMRPETANTENVNEHDGGDLSGDEVADERQRHGQMTKSLYERTNPDREICVGDQRRTQSLHT</sequence>
<gene>
    <name evidence="1" type="ORF">QFC22_002864</name>
</gene>
<comment type="caution">
    <text evidence="1">The sequence shown here is derived from an EMBL/GenBank/DDBJ whole genome shotgun (WGS) entry which is preliminary data.</text>
</comment>
<reference evidence="1" key="1">
    <citation type="submission" date="2023-04" db="EMBL/GenBank/DDBJ databases">
        <title>Draft Genome sequencing of Naganishia species isolated from polar environments using Oxford Nanopore Technology.</title>
        <authorList>
            <person name="Leo P."/>
            <person name="Venkateswaran K."/>
        </authorList>
    </citation>
    <scope>NUCLEOTIDE SEQUENCE</scope>
    <source>
        <strain evidence="1">MNA-CCFEE 5425</strain>
    </source>
</reference>
<dbReference type="Proteomes" id="UP001243375">
    <property type="component" value="Unassembled WGS sequence"/>
</dbReference>
<evidence type="ECO:0000313" key="1">
    <source>
        <dbReference type="EMBL" id="KAJ9120929.1"/>
    </source>
</evidence>
<proteinExistence type="predicted"/>
<dbReference type="EMBL" id="JASBWU010000006">
    <property type="protein sequence ID" value="KAJ9120929.1"/>
    <property type="molecule type" value="Genomic_DNA"/>
</dbReference>
<accession>A0ACC2XC53</accession>
<name>A0ACC2XC53_9TREE</name>
<organism evidence="1 2">
    <name type="scientific">Naganishia vaughanmartiniae</name>
    <dbReference type="NCBI Taxonomy" id="1424756"/>
    <lineage>
        <taxon>Eukaryota</taxon>
        <taxon>Fungi</taxon>
        <taxon>Dikarya</taxon>
        <taxon>Basidiomycota</taxon>
        <taxon>Agaricomycotina</taxon>
        <taxon>Tremellomycetes</taxon>
        <taxon>Filobasidiales</taxon>
        <taxon>Filobasidiaceae</taxon>
        <taxon>Naganishia</taxon>
    </lineage>
</organism>
<keyword evidence="2" id="KW-1185">Reference proteome</keyword>